<dbReference type="Gene3D" id="3.30.40.10">
    <property type="entry name" value="Zinc/RING finger domain, C3HC4 (zinc finger)"/>
    <property type="match status" value="1"/>
</dbReference>
<reference evidence="17" key="1">
    <citation type="submission" date="2011-05" db="EMBL/GenBank/DDBJ databases">
        <authorList>
            <person name="Richards S.R."/>
            <person name="Qu J."/>
            <person name="Jiang H."/>
            <person name="Jhangiani S.N."/>
            <person name="Agravi P."/>
            <person name="Goodspeed R."/>
            <person name="Gross S."/>
            <person name="Mandapat C."/>
            <person name="Jackson L."/>
            <person name="Mathew T."/>
            <person name="Pu L."/>
            <person name="Thornton R."/>
            <person name="Saada N."/>
            <person name="Wilczek-Boney K.B."/>
            <person name="Lee S."/>
            <person name="Kovar C."/>
            <person name="Wu Y."/>
            <person name="Scherer S.E."/>
            <person name="Worley K.C."/>
            <person name="Muzny D.M."/>
            <person name="Gibbs R."/>
        </authorList>
    </citation>
    <scope>NUCLEOTIDE SEQUENCE</scope>
    <source>
        <strain evidence="17">Brora</strain>
    </source>
</reference>
<evidence type="ECO:0000313" key="17">
    <source>
        <dbReference type="Proteomes" id="UP000014500"/>
    </source>
</evidence>
<dbReference type="Proteomes" id="UP000014500">
    <property type="component" value="Unassembled WGS sequence"/>
</dbReference>
<sequence>GVAALEIPTNPVETPCEELTRPQRSTDHRNCTFSEISYLPPWKMAEMKYKDQILDTIDQLRNRKARPDLERICHMVERKYGCSQQQTQAEIERLVDAEIIIKVDYKGNTSYRNAAKWGKKNTLSGQILNSNDVTRSLIEAVKRVSSGPGVGASMKDIEKHLVSCNPNSKLVKNKLQVALEREVVANQLRKLSTGHFCLVKGDEPVKKEDKPLVTVNNVTSISNTSSTQTGTQTQNSTSNCAPKNTITIPVPVAASLASRAEVAGASSAPAAPTAAAVTALIKTTNSQGQAPIETAKTGTNYLTVEKMREIRGEIRKKGRPSNKRKRFKKTHGPDFVENYDASFEEPEPKCDYCLLTAACNYQGKSEDLLFCKDCNAKAHPSCMDYSADLASRSRMSPWQCMDCKTCYVCADSGDGDSMLFCDACDKGYHMGCHAPKIGIKPLGKWVCFQCSGERKKKIGRRQATLEPEPLMNVEPKEPQSHSSNQTVDGALGLPTPCESPVPEGEQIKHTFNYFTVQSENLTNNKESNMMTDSIINSDKENNEVPDASEWSIDDVVSYFKKAGFPDQAGCFRDQEIDGKSLLLLKRSDVLTGLSMKLGPALKIYNHVKRLQVRRLDGHLFG</sequence>
<dbReference type="PANTHER" id="PTHR12247:SF139">
    <property type="entry name" value="ATHERIN-RELATED"/>
    <property type="match status" value="1"/>
</dbReference>
<dbReference type="OMA" id="CTICCET"/>
<evidence type="ECO:0000259" key="14">
    <source>
        <dbReference type="PROSITE" id="PS50105"/>
    </source>
</evidence>
<reference evidence="16" key="2">
    <citation type="submission" date="2015-02" db="UniProtKB">
        <authorList>
            <consortium name="EnsemblMetazoa"/>
        </authorList>
    </citation>
    <scope>IDENTIFICATION</scope>
</reference>
<evidence type="ECO:0000256" key="9">
    <source>
        <dbReference type="ARBA" id="ARBA00022853"/>
    </source>
</evidence>
<evidence type="ECO:0000256" key="4">
    <source>
        <dbReference type="ARBA" id="ARBA00022553"/>
    </source>
</evidence>
<dbReference type="PROSITE" id="PS50016">
    <property type="entry name" value="ZF_PHD_2"/>
    <property type="match status" value="2"/>
</dbReference>
<dbReference type="SMART" id="SM00454">
    <property type="entry name" value="SAM"/>
    <property type="match status" value="1"/>
</dbReference>
<dbReference type="HOGENOM" id="CLU_022507_0_0_1"/>
<evidence type="ECO:0000256" key="10">
    <source>
        <dbReference type="ARBA" id="ARBA00023242"/>
    </source>
</evidence>
<feature type="region of interest" description="Disordered" evidence="12">
    <location>
        <begin position="459"/>
        <end position="487"/>
    </location>
</feature>
<dbReference type="PROSITE" id="PS50105">
    <property type="entry name" value="SAM_DOMAIN"/>
    <property type="match status" value="1"/>
</dbReference>
<keyword evidence="2" id="KW-0678">Repressor</keyword>
<evidence type="ECO:0000259" key="15">
    <source>
        <dbReference type="PROSITE" id="PS52014"/>
    </source>
</evidence>
<dbReference type="STRING" id="126957.T1JP58"/>
<dbReference type="InterPro" id="IPR048589">
    <property type="entry name" value="SAMD1-like_WH"/>
</dbReference>
<accession>T1JP58</accession>
<protein>
    <recommendedName>
        <fullName evidence="18">Histone acetyltransferase</fullName>
    </recommendedName>
</protein>
<keyword evidence="5" id="KW-0479">Metal-binding</keyword>
<keyword evidence="6 11" id="KW-0863">Zinc-finger</keyword>
<dbReference type="EMBL" id="JH431929">
    <property type="status" value="NOT_ANNOTATED_CDS"/>
    <property type="molecule type" value="Genomic_DNA"/>
</dbReference>
<dbReference type="GO" id="GO:0008270">
    <property type="term" value="F:zinc ion binding"/>
    <property type="evidence" value="ECO:0007669"/>
    <property type="project" value="UniProtKB-KW"/>
</dbReference>
<evidence type="ECO:0008006" key="18">
    <source>
        <dbReference type="Google" id="ProtNLM"/>
    </source>
</evidence>
<evidence type="ECO:0000256" key="5">
    <source>
        <dbReference type="ARBA" id="ARBA00022723"/>
    </source>
</evidence>
<dbReference type="CDD" id="cd15527">
    <property type="entry name" value="PHD2_KAT6A_6B"/>
    <property type="match status" value="1"/>
</dbReference>
<evidence type="ECO:0000256" key="8">
    <source>
        <dbReference type="ARBA" id="ARBA00022843"/>
    </source>
</evidence>
<feature type="domain" description="PHD-type" evidence="13">
    <location>
        <begin position="347"/>
        <end position="406"/>
    </location>
</feature>
<dbReference type="GO" id="GO:0005634">
    <property type="term" value="C:nucleus"/>
    <property type="evidence" value="ECO:0007669"/>
    <property type="project" value="UniProtKB-SubCell"/>
</dbReference>
<dbReference type="PhylomeDB" id="T1JP58"/>
<keyword evidence="9" id="KW-0156">Chromatin regulator</keyword>
<dbReference type="InterPro" id="IPR013761">
    <property type="entry name" value="SAM/pointed_sf"/>
</dbReference>
<evidence type="ECO:0000256" key="7">
    <source>
        <dbReference type="ARBA" id="ARBA00022833"/>
    </source>
</evidence>
<proteinExistence type="predicted"/>
<dbReference type="EnsemblMetazoa" id="SMAR015634-RA">
    <property type="protein sequence ID" value="SMAR015634-PA"/>
    <property type="gene ID" value="SMAR015634"/>
</dbReference>
<dbReference type="InterPro" id="IPR001965">
    <property type="entry name" value="Znf_PHD"/>
</dbReference>
<dbReference type="eggNOG" id="KOG2747">
    <property type="taxonomic scope" value="Eukaryota"/>
</dbReference>
<dbReference type="InterPro" id="IPR001660">
    <property type="entry name" value="SAM"/>
</dbReference>
<keyword evidence="4" id="KW-0597">Phosphoprotein</keyword>
<comment type="subcellular location">
    <subcellularLocation>
        <location evidence="1">Nucleus</location>
    </subcellularLocation>
</comment>
<dbReference type="Gene3D" id="1.10.150.50">
    <property type="entry name" value="Transcription Factor, Ets-1"/>
    <property type="match status" value="1"/>
</dbReference>
<dbReference type="AlphaFoldDB" id="T1JP58"/>
<feature type="domain" description="SAMD1-like winged helix (WH)" evidence="15">
    <location>
        <begin position="41"/>
        <end position="117"/>
    </location>
</feature>
<evidence type="ECO:0000256" key="2">
    <source>
        <dbReference type="ARBA" id="ARBA00022491"/>
    </source>
</evidence>
<dbReference type="GO" id="GO:0045892">
    <property type="term" value="P:negative regulation of DNA-templated transcription"/>
    <property type="evidence" value="ECO:0007669"/>
    <property type="project" value="TreeGrafter"/>
</dbReference>
<dbReference type="SUPFAM" id="SSF47769">
    <property type="entry name" value="SAM/Pointed domain"/>
    <property type="match status" value="1"/>
</dbReference>
<name>T1JP58_STRMM</name>
<feature type="domain" description="SAM" evidence="14">
    <location>
        <begin position="550"/>
        <end position="613"/>
    </location>
</feature>
<evidence type="ECO:0000256" key="6">
    <source>
        <dbReference type="ARBA" id="ARBA00022771"/>
    </source>
</evidence>
<keyword evidence="17" id="KW-1185">Reference proteome</keyword>
<feature type="domain" description="PHD-type" evidence="13">
    <location>
        <begin position="403"/>
        <end position="453"/>
    </location>
</feature>
<dbReference type="GO" id="GO:0003677">
    <property type="term" value="F:DNA binding"/>
    <property type="evidence" value="ECO:0007669"/>
    <property type="project" value="InterPro"/>
</dbReference>
<evidence type="ECO:0000256" key="12">
    <source>
        <dbReference type="SAM" id="MobiDB-lite"/>
    </source>
</evidence>
<dbReference type="PROSITE" id="PS52014">
    <property type="entry name" value="SAMD1_WH"/>
    <property type="match status" value="1"/>
</dbReference>
<evidence type="ECO:0000256" key="11">
    <source>
        <dbReference type="PROSITE-ProRule" id="PRU00146"/>
    </source>
</evidence>
<evidence type="ECO:0000259" key="13">
    <source>
        <dbReference type="PROSITE" id="PS50016"/>
    </source>
</evidence>
<feature type="region of interest" description="Disordered" evidence="12">
    <location>
        <begin position="222"/>
        <end position="243"/>
    </location>
</feature>
<dbReference type="Pfam" id="PF00536">
    <property type="entry name" value="SAM_1"/>
    <property type="match status" value="1"/>
</dbReference>
<dbReference type="InterPro" id="IPR011011">
    <property type="entry name" value="Znf_FYVE_PHD"/>
</dbReference>
<dbReference type="InterPro" id="IPR013083">
    <property type="entry name" value="Znf_RING/FYVE/PHD"/>
</dbReference>
<dbReference type="Pfam" id="PF00628">
    <property type="entry name" value="PHD"/>
    <property type="match status" value="1"/>
</dbReference>
<keyword evidence="3" id="KW-1017">Isopeptide bond</keyword>
<dbReference type="GO" id="GO:0006325">
    <property type="term" value="P:chromatin organization"/>
    <property type="evidence" value="ECO:0007669"/>
    <property type="project" value="UniProtKB-KW"/>
</dbReference>
<dbReference type="PANTHER" id="PTHR12247">
    <property type="entry name" value="POLYCOMB GROUP PROTEIN"/>
    <property type="match status" value="1"/>
</dbReference>
<evidence type="ECO:0000313" key="16">
    <source>
        <dbReference type="EnsemblMetazoa" id="SMAR015634-PA"/>
    </source>
</evidence>
<keyword evidence="10" id="KW-0539">Nucleus</keyword>
<evidence type="ECO:0000256" key="3">
    <source>
        <dbReference type="ARBA" id="ARBA00022499"/>
    </source>
</evidence>
<evidence type="ECO:0000256" key="1">
    <source>
        <dbReference type="ARBA" id="ARBA00004123"/>
    </source>
</evidence>
<dbReference type="GO" id="GO:0003682">
    <property type="term" value="F:chromatin binding"/>
    <property type="evidence" value="ECO:0007669"/>
    <property type="project" value="TreeGrafter"/>
</dbReference>
<dbReference type="CDD" id="cd09583">
    <property type="entry name" value="SAM_Atherin-like"/>
    <property type="match status" value="1"/>
</dbReference>
<organism evidence="16 17">
    <name type="scientific">Strigamia maritima</name>
    <name type="common">European centipede</name>
    <name type="synonym">Geophilus maritimus</name>
    <dbReference type="NCBI Taxonomy" id="126957"/>
    <lineage>
        <taxon>Eukaryota</taxon>
        <taxon>Metazoa</taxon>
        <taxon>Ecdysozoa</taxon>
        <taxon>Arthropoda</taxon>
        <taxon>Myriapoda</taxon>
        <taxon>Chilopoda</taxon>
        <taxon>Pleurostigmophora</taxon>
        <taxon>Geophilomorpha</taxon>
        <taxon>Linotaeniidae</taxon>
        <taxon>Strigamia</taxon>
    </lineage>
</organism>
<dbReference type="Pfam" id="PF21524">
    <property type="entry name" value="SAMD1_WH"/>
    <property type="match status" value="1"/>
</dbReference>
<keyword evidence="8" id="KW-0832">Ubl conjugation</keyword>
<dbReference type="SUPFAM" id="SSF57903">
    <property type="entry name" value="FYVE/PHD zinc finger"/>
    <property type="match status" value="2"/>
</dbReference>
<dbReference type="GO" id="GO:0042393">
    <property type="term" value="F:histone binding"/>
    <property type="evidence" value="ECO:0007669"/>
    <property type="project" value="TreeGrafter"/>
</dbReference>
<dbReference type="SMART" id="SM00249">
    <property type="entry name" value="PHD"/>
    <property type="match status" value="2"/>
</dbReference>
<dbReference type="InterPro" id="IPR019787">
    <property type="entry name" value="Znf_PHD-finger"/>
</dbReference>
<feature type="compositionally biased region" description="Low complexity" evidence="12">
    <location>
        <begin position="222"/>
        <end position="239"/>
    </location>
</feature>
<dbReference type="InterPro" id="IPR050548">
    <property type="entry name" value="PcG_chromatin_remod_factors"/>
</dbReference>
<keyword evidence="7" id="KW-0862">Zinc</keyword>